<organism evidence="3 4">
    <name type="scientific">Aplosporella prunicola CBS 121167</name>
    <dbReference type="NCBI Taxonomy" id="1176127"/>
    <lineage>
        <taxon>Eukaryota</taxon>
        <taxon>Fungi</taxon>
        <taxon>Dikarya</taxon>
        <taxon>Ascomycota</taxon>
        <taxon>Pezizomycotina</taxon>
        <taxon>Dothideomycetes</taxon>
        <taxon>Dothideomycetes incertae sedis</taxon>
        <taxon>Botryosphaeriales</taxon>
        <taxon>Aplosporellaceae</taxon>
        <taxon>Aplosporella</taxon>
    </lineage>
</organism>
<proteinExistence type="predicted"/>
<dbReference type="SMART" id="SM00248">
    <property type="entry name" value="ANK"/>
    <property type="match status" value="2"/>
</dbReference>
<evidence type="ECO:0000256" key="1">
    <source>
        <dbReference type="ARBA" id="ARBA00022737"/>
    </source>
</evidence>
<dbReference type="InterPro" id="IPR036770">
    <property type="entry name" value="Ankyrin_rpt-contain_sf"/>
</dbReference>
<gene>
    <name evidence="3" type="ORF">K452DRAFT_214030</name>
</gene>
<protein>
    <submittedName>
        <fullName evidence="3">Uncharacterized protein</fullName>
    </submittedName>
</protein>
<dbReference type="Pfam" id="PF00023">
    <property type="entry name" value="Ank"/>
    <property type="match status" value="1"/>
</dbReference>
<evidence type="ECO:0000256" key="2">
    <source>
        <dbReference type="ARBA" id="ARBA00023043"/>
    </source>
</evidence>
<dbReference type="InterPro" id="IPR050889">
    <property type="entry name" value="Dendritic_Spine_Reg/Scaffold"/>
</dbReference>
<dbReference type="OrthoDB" id="341259at2759"/>
<dbReference type="RefSeq" id="XP_033391759.1">
    <property type="nucleotide sequence ID" value="XM_033536220.1"/>
</dbReference>
<sequence>KAGDNSQEMTLSYAAKWGWYSIVQNLVENGSSVGQRDVLDRTPLSYAAANGDQNTFSFLLDKDSFPDAADKQNRTALSYAAEKNHLTILEMLLKDQRVNAELKDDKGRTALWWAVRHGHEKAAHIILQK</sequence>
<dbReference type="PANTHER" id="PTHR24166">
    <property type="entry name" value="ROLLING PEBBLES, ISOFORM B"/>
    <property type="match status" value="1"/>
</dbReference>
<dbReference type="Pfam" id="PF12796">
    <property type="entry name" value="Ank_2"/>
    <property type="match status" value="1"/>
</dbReference>
<dbReference type="Proteomes" id="UP000799438">
    <property type="component" value="Unassembled WGS sequence"/>
</dbReference>
<keyword evidence="2" id="KW-0040">ANK repeat</keyword>
<dbReference type="SUPFAM" id="SSF48403">
    <property type="entry name" value="Ankyrin repeat"/>
    <property type="match status" value="1"/>
</dbReference>
<dbReference type="EMBL" id="ML995537">
    <property type="protein sequence ID" value="KAF2136041.1"/>
    <property type="molecule type" value="Genomic_DNA"/>
</dbReference>
<dbReference type="Gene3D" id="1.25.40.20">
    <property type="entry name" value="Ankyrin repeat-containing domain"/>
    <property type="match status" value="1"/>
</dbReference>
<dbReference type="GeneID" id="54293716"/>
<keyword evidence="1" id="KW-0677">Repeat</keyword>
<accession>A0A6A6AZZ6</accession>
<feature type="non-terminal residue" evidence="3">
    <location>
        <position position="129"/>
    </location>
</feature>
<feature type="non-terminal residue" evidence="3">
    <location>
        <position position="1"/>
    </location>
</feature>
<name>A0A6A6AZZ6_9PEZI</name>
<evidence type="ECO:0000313" key="3">
    <source>
        <dbReference type="EMBL" id="KAF2136041.1"/>
    </source>
</evidence>
<dbReference type="PANTHER" id="PTHR24166:SF48">
    <property type="entry name" value="PROTEIN VAPYRIN"/>
    <property type="match status" value="1"/>
</dbReference>
<keyword evidence="4" id="KW-1185">Reference proteome</keyword>
<reference evidence="3" key="1">
    <citation type="journal article" date="2020" name="Stud. Mycol.">
        <title>101 Dothideomycetes genomes: a test case for predicting lifestyles and emergence of pathogens.</title>
        <authorList>
            <person name="Haridas S."/>
            <person name="Albert R."/>
            <person name="Binder M."/>
            <person name="Bloem J."/>
            <person name="Labutti K."/>
            <person name="Salamov A."/>
            <person name="Andreopoulos B."/>
            <person name="Baker S."/>
            <person name="Barry K."/>
            <person name="Bills G."/>
            <person name="Bluhm B."/>
            <person name="Cannon C."/>
            <person name="Castanera R."/>
            <person name="Culley D."/>
            <person name="Daum C."/>
            <person name="Ezra D."/>
            <person name="Gonzalez J."/>
            <person name="Henrissat B."/>
            <person name="Kuo A."/>
            <person name="Liang C."/>
            <person name="Lipzen A."/>
            <person name="Lutzoni F."/>
            <person name="Magnuson J."/>
            <person name="Mondo S."/>
            <person name="Nolan M."/>
            <person name="Ohm R."/>
            <person name="Pangilinan J."/>
            <person name="Park H.-J."/>
            <person name="Ramirez L."/>
            <person name="Alfaro M."/>
            <person name="Sun H."/>
            <person name="Tritt A."/>
            <person name="Yoshinaga Y."/>
            <person name="Zwiers L.-H."/>
            <person name="Turgeon B."/>
            <person name="Goodwin S."/>
            <person name="Spatafora J."/>
            <person name="Crous P."/>
            <person name="Grigoriev I."/>
        </authorList>
    </citation>
    <scope>NUCLEOTIDE SEQUENCE</scope>
    <source>
        <strain evidence="3">CBS 121167</strain>
    </source>
</reference>
<dbReference type="InterPro" id="IPR002110">
    <property type="entry name" value="Ankyrin_rpt"/>
</dbReference>
<evidence type="ECO:0000313" key="4">
    <source>
        <dbReference type="Proteomes" id="UP000799438"/>
    </source>
</evidence>
<dbReference type="AlphaFoldDB" id="A0A6A6AZZ6"/>